<dbReference type="InterPro" id="IPR006626">
    <property type="entry name" value="PbH1"/>
</dbReference>
<protein>
    <recommendedName>
        <fullName evidence="3">Right handed beta helix domain-containing protein</fullName>
    </recommendedName>
</protein>
<dbReference type="InterPro" id="IPR012334">
    <property type="entry name" value="Pectin_lyas_fold"/>
</dbReference>
<evidence type="ECO:0008006" key="3">
    <source>
        <dbReference type="Google" id="ProtNLM"/>
    </source>
</evidence>
<reference evidence="2" key="1">
    <citation type="submission" date="2017-05" db="UniProtKB">
        <authorList>
            <consortium name="EnsemblMetazoa"/>
        </authorList>
    </citation>
    <scope>IDENTIFICATION</scope>
</reference>
<dbReference type="Gene3D" id="2.160.20.10">
    <property type="entry name" value="Single-stranded right-handed beta-helix, Pectin lyase-like"/>
    <property type="match status" value="1"/>
</dbReference>
<evidence type="ECO:0000256" key="1">
    <source>
        <dbReference type="SAM" id="SignalP"/>
    </source>
</evidence>
<accession>A0A1X7TEX1</accession>
<sequence>MELCLSLQWLFLLSIALSLGNGEVFYVHPNNSSQCLNDTPCYGINEYADGIANAFMNDTIYYFLPGVHNLNRSINIKWGSNLTFQGKGMMMEGPHTTVMESPVVIQCVSYVTATFSNCDNLSLSYLTIENCGYDVAGSENGYPGLVINASSANLSYMSLQESQWIALWFIDVSDITVYHSSFYRNGYSIDVLYNYDSPSQSLLKINECNFTESFFELFLTLYQNVYVDIRLTAIHLYDSSYEGIYLFSTSSLFDIQIDRLVSIGCAGTVFYLRQNSTSVIHSPSISITDSVISQSSSRALLLFWYGSAVGTFHLNSTRLDNNLGTIGSALYIATDELFDKKKLLVLLYNSTFDSNGVIPNVAIKQSLAVTLGLLNSRNINISNCTFSNNRGSALGLVNAMVTFFGDNYFNNNTGRKGGAINFIITSYIYLSPDAYLSFINNHAEVRGGAINIDQPAVYFTHDTSVTLCFFQFLGAKNKTYFYFARNTVTTGLAGTAIYGGAVDSCLLADGGLYLEPYLFLNVSKFVNQSNNSVVSSDPLNVCFCNDDNTTNCSMSTIDFSAFPGQIINFTMALIGQLDNLTTGTIDIINNDSVFSHTIATANCELINYKFEPQDVTQTCAVQTNVTLSVTVQNSISFNKTVNISKNQLAVTF</sequence>
<name>A0A1X7TEX1_AMPQE</name>
<feature type="signal peptide" evidence="1">
    <location>
        <begin position="1"/>
        <end position="22"/>
    </location>
</feature>
<keyword evidence="1" id="KW-0732">Signal</keyword>
<dbReference type="AlphaFoldDB" id="A0A1X7TEX1"/>
<dbReference type="InParanoid" id="A0A1X7TEX1"/>
<feature type="chain" id="PRO_5013299052" description="Right handed beta helix domain-containing protein" evidence="1">
    <location>
        <begin position="23"/>
        <end position="652"/>
    </location>
</feature>
<proteinExistence type="predicted"/>
<dbReference type="InterPro" id="IPR011050">
    <property type="entry name" value="Pectin_lyase_fold/virulence"/>
</dbReference>
<dbReference type="SMART" id="SM00710">
    <property type="entry name" value="PbH1"/>
    <property type="match status" value="4"/>
</dbReference>
<organism evidence="2">
    <name type="scientific">Amphimedon queenslandica</name>
    <name type="common">Sponge</name>
    <dbReference type="NCBI Taxonomy" id="400682"/>
    <lineage>
        <taxon>Eukaryota</taxon>
        <taxon>Metazoa</taxon>
        <taxon>Porifera</taxon>
        <taxon>Demospongiae</taxon>
        <taxon>Heteroscleromorpha</taxon>
        <taxon>Haplosclerida</taxon>
        <taxon>Niphatidae</taxon>
        <taxon>Amphimedon</taxon>
    </lineage>
</organism>
<dbReference type="EnsemblMetazoa" id="Aqu2.1.12918_001">
    <property type="protein sequence ID" value="Aqu2.1.12918_001"/>
    <property type="gene ID" value="Aqu2.1.12918"/>
</dbReference>
<evidence type="ECO:0000313" key="2">
    <source>
        <dbReference type="EnsemblMetazoa" id="Aqu2.1.12918_001"/>
    </source>
</evidence>
<dbReference type="SUPFAM" id="SSF51126">
    <property type="entry name" value="Pectin lyase-like"/>
    <property type="match status" value="1"/>
</dbReference>